<dbReference type="EMBL" id="FOYR01000001">
    <property type="protein sequence ID" value="SFR33481.1"/>
    <property type="molecule type" value="Genomic_DNA"/>
</dbReference>
<dbReference type="InterPro" id="IPR037523">
    <property type="entry name" value="VOC_core"/>
</dbReference>
<dbReference type="PANTHER" id="PTHR36437:SF2">
    <property type="entry name" value="GLYOXALASE_BLEOMYCIN RESISTANCE PROTEIN_DIOXYGENASE"/>
    <property type="match status" value="1"/>
</dbReference>
<accession>A0A1I6FU92</accession>
<dbReference type="InterPro" id="IPR029068">
    <property type="entry name" value="Glyas_Bleomycin-R_OHBP_Dase"/>
</dbReference>
<proteinExistence type="predicted"/>
<dbReference type="SUPFAM" id="SSF54593">
    <property type="entry name" value="Glyoxalase/Bleomycin resistance protein/Dihydroxybiphenyl dioxygenase"/>
    <property type="match status" value="1"/>
</dbReference>
<gene>
    <name evidence="2" type="ORF">SAMN04488591_0335</name>
</gene>
<organism evidence="2 3">
    <name type="scientific">Microbacterium azadirachtae</name>
    <dbReference type="NCBI Taxonomy" id="582680"/>
    <lineage>
        <taxon>Bacteria</taxon>
        <taxon>Bacillati</taxon>
        <taxon>Actinomycetota</taxon>
        <taxon>Actinomycetes</taxon>
        <taxon>Micrococcales</taxon>
        <taxon>Microbacteriaceae</taxon>
        <taxon>Microbacterium</taxon>
    </lineage>
</organism>
<name>A0A1I6FU92_9MICO</name>
<dbReference type="Gene3D" id="3.10.180.10">
    <property type="entry name" value="2,3-Dihydroxybiphenyl 1,2-Dioxygenase, domain 1"/>
    <property type="match status" value="1"/>
</dbReference>
<dbReference type="Pfam" id="PF00903">
    <property type="entry name" value="Glyoxalase"/>
    <property type="match status" value="1"/>
</dbReference>
<protein>
    <recommendedName>
        <fullName evidence="1">VOC domain-containing protein</fullName>
    </recommendedName>
</protein>
<evidence type="ECO:0000259" key="1">
    <source>
        <dbReference type="PROSITE" id="PS51819"/>
    </source>
</evidence>
<dbReference type="PANTHER" id="PTHR36437">
    <property type="entry name" value="GLYOXALASE/BLEOMYCIN RESISTANCE PROTEIN/DIOXYGENASE"/>
    <property type="match status" value="1"/>
</dbReference>
<sequence length="125" mass="12747">MSSEAAIAVAMFTVADQDSAAAFYTGTLGWDVRMDVNWGEGDDAGRWVEVAPVGSTARLALNPPMGSAPGGGSIGIEVADLAAEKARLQAAGLDVANEMPAGGPVPAMFSINDPDGNWIWVVQAG</sequence>
<dbReference type="RefSeq" id="WP_091734600.1">
    <property type="nucleotide sequence ID" value="NZ_FOYR01000001.1"/>
</dbReference>
<reference evidence="3" key="1">
    <citation type="submission" date="2016-10" db="EMBL/GenBank/DDBJ databases">
        <authorList>
            <person name="Varghese N."/>
            <person name="Submissions S."/>
        </authorList>
    </citation>
    <scope>NUCLEOTIDE SEQUENCE [LARGE SCALE GENOMIC DNA]</scope>
    <source>
        <strain evidence="3">CL127</strain>
    </source>
</reference>
<dbReference type="AlphaFoldDB" id="A0A1I6FU92"/>
<evidence type="ECO:0000313" key="3">
    <source>
        <dbReference type="Proteomes" id="UP000198877"/>
    </source>
</evidence>
<dbReference type="Proteomes" id="UP000198877">
    <property type="component" value="Unassembled WGS sequence"/>
</dbReference>
<dbReference type="PROSITE" id="PS51819">
    <property type="entry name" value="VOC"/>
    <property type="match status" value="1"/>
</dbReference>
<evidence type="ECO:0000313" key="2">
    <source>
        <dbReference type="EMBL" id="SFR33481.1"/>
    </source>
</evidence>
<dbReference type="InterPro" id="IPR004360">
    <property type="entry name" value="Glyas_Fos-R_dOase_dom"/>
</dbReference>
<feature type="domain" description="VOC" evidence="1">
    <location>
        <begin position="6"/>
        <end position="124"/>
    </location>
</feature>